<dbReference type="EMBL" id="GGEC01003295">
    <property type="protein sequence ID" value="MBW83778.1"/>
    <property type="molecule type" value="Transcribed_RNA"/>
</dbReference>
<dbReference type="AlphaFoldDB" id="A0A2P2IRD0"/>
<name>A0A2P2IRD0_RHIMU</name>
<evidence type="ECO:0000313" key="1">
    <source>
        <dbReference type="EMBL" id="MBW83778.1"/>
    </source>
</evidence>
<sequence>MFPDSSLKKLLDSSDALADDNFSVNISSSLTAVEWEIKLLPCILSTIL</sequence>
<protein>
    <submittedName>
        <fullName evidence="1">Uncharacterized protein</fullName>
    </submittedName>
</protein>
<proteinExistence type="predicted"/>
<accession>A0A2P2IRD0</accession>
<organism evidence="1">
    <name type="scientific">Rhizophora mucronata</name>
    <name type="common">Asiatic mangrove</name>
    <dbReference type="NCBI Taxonomy" id="61149"/>
    <lineage>
        <taxon>Eukaryota</taxon>
        <taxon>Viridiplantae</taxon>
        <taxon>Streptophyta</taxon>
        <taxon>Embryophyta</taxon>
        <taxon>Tracheophyta</taxon>
        <taxon>Spermatophyta</taxon>
        <taxon>Magnoliopsida</taxon>
        <taxon>eudicotyledons</taxon>
        <taxon>Gunneridae</taxon>
        <taxon>Pentapetalae</taxon>
        <taxon>rosids</taxon>
        <taxon>fabids</taxon>
        <taxon>Malpighiales</taxon>
        <taxon>Rhizophoraceae</taxon>
        <taxon>Rhizophora</taxon>
    </lineage>
</organism>
<reference evidence="1" key="1">
    <citation type="submission" date="2018-02" db="EMBL/GenBank/DDBJ databases">
        <title>Rhizophora mucronata_Transcriptome.</title>
        <authorList>
            <person name="Meera S.P."/>
            <person name="Sreeshan A."/>
            <person name="Augustine A."/>
        </authorList>
    </citation>
    <scope>NUCLEOTIDE SEQUENCE</scope>
    <source>
        <tissue evidence="1">Leaf</tissue>
    </source>
</reference>